<evidence type="ECO:0000313" key="8">
    <source>
        <dbReference type="EMBL" id="KAJ5161131.1"/>
    </source>
</evidence>
<feature type="transmembrane region" description="Helical" evidence="6">
    <location>
        <begin position="36"/>
        <end position="55"/>
    </location>
</feature>
<keyword evidence="4 6" id="KW-0472">Membrane</keyword>
<dbReference type="EMBL" id="JAPQKO010000005">
    <property type="protein sequence ID" value="KAJ5161131.1"/>
    <property type="molecule type" value="Genomic_DNA"/>
</dbReference>
<reference evidence="8" key="1">
    <citation type="submission" date="2022-11" db="EMBL/GenBank/DDBJ databases">
        <authorList>
            <person name="Petersen C."/>
        </authorList>
    </citation>
    <scope>NUCLEOTIDE SEQUENCE</scope>
    <source>
        <strain evidence="8">IBT 21917</strain>
    </source>
</reference>
<evidence type="ECO:0000313" key="9">
    <source>
        <dbReference type="Proteomes" id="UP001146351"/>
    </source>
</evidence>
<reference evidence="8" key="2">
    <citation type="journal article" date="2023" name="IMA Fungus">
        <title>Comparative genomic study of the Penicillium genus elucidates a diverse pangenome and 15 lateral gene transfer events.</title>
        <authorList>
            <person name="Petersen C."/>
            <person name="Sorensen T."/>
            <person name="Nielsen M.R."/>
            <person name="Sondergaard T.E."/>
            <person name="Sorensen J.L."/>
            <person name="Fitzpatrick D.A."/>
            <person name="Frisvad J.C."/>
            <person name="Nielsen K.L."/>
        </authorList>
    </citation>
    <scope>NUCLEOTIDE SEQUENCE</scope>
    <source>
        <strain evidence="8">IBT 21917</strain>
    </source>
</reference>
<evidence type="ECO:0000256" key="5">
    <source>
        <dbReference type="ARBA" id="ARBA00038359"/>
    </source>
</evidence>
<keyword evidence="3 6" id="KW-1133">Transmembrane helix</keyword>
<accession>A0A9W9LL80</accession>
<evidence type="ECO:0000256" key="1">
    <source>
        <dbReference type="ARBA" id="ARBA00004141"/>
    </source>
</evidence>
<name>A0A9W9LL80_9EURO</name>
<dbReference type="OrthoDB" id="10017208at2759"/>
<dbReference type="InterPro" id="IPR049326">
    <property type="entry name" value="Rhodopsin_dom_fungi"/>
</dbReference>
<organism evidence="8 9">
    <name type="scientific">Penicillium capsulatum</name>
    <dbReference type="NCBI Taxonomy" id="69766"/>
    <lineage>
        <taxon>Eukaryota</taxon>
        <taxon>Fungi</taxon>
        <taxon>Dikarya</taxon>
        <taxon>Ascomycota</taxon>
        <taxon>Pezizomycotina</taxon>
        <taxon>Eurotiomycetes</taxon>
        <taxon>Eurotiomycetidae</taxon>
        <taxon>Eurotiales</taxon>
        <taxon>Aspergillaceae</taxon>
        <taxon>Penicillium</taxon>
    </lineage>
</organism>
<feature type="domain" description="Rhodopsin" evidence="7">
    <location>
        <begin position="20"/>
        <end position="260"/>
    </location>
</feature>
<gene>
    <name evidence="8" type="ORF">N7492_006523</name>
</gene>
<comment type="similarity">
    <text evidence="5">Belongs to the SAT4 family.</text>
</comment>
<dbReference type="InterPro" id="IPR052337">
    <property type="entry name" value="SAT4-like"/>
</dbReference>
<feature type="transmembrane region" description="Helical" evidence="6">
    <location>
        <begin position="113"/>
        <end position="146"/>
    </location>
</feature>
<feature type="transmembrane region" description="Helical" evidence="6">
    <location>
        <begin position="6"/>
        <end position="24"/>
    </location>
</feature>
<dbReference type="PANTHER" id="PTHR33048">
    <property type="entry name" value="PTH11-LIKE INTEGRAL MEMBRANE PROTEIN (AFU_ORTHOLOGUE AFUA_5G11245)"/>
    <property type="match status" value="1"/>
</dbReference>
<evidence type="ECO:0000256" key="6">
    <source>
        <dbReference type="SAM" id="Phobius"/>
    </source>
</evidence>
<keyword evidence="2 6" id="KW-0812">Transmembrane</keyword>
<keyword evidence="9" id="KW-1185">Reference proteome</keyword>
<dbReference type="PANTHER" id="PTHR33048:SF47">
    <property type="entry name" value="INTEGRAL MEMBRANE PROTEIN-RELATED"/>
    <property type="match status" value="1"/>
</dbReference>
<dbReference type="Proteomes" id="UP001146351">
    <property type="component" value="Unassembled WGS sequence"/>
</dbReference>
<dbReference type="GO" id="GO:0016020">
    <property type="term" value="C:membrane"/>
    <property type="evidence" value="ECO:0007669"/>
    <property type="project" value="UniProtKB-SubCell"/>
</dbReference>
<dbReference type="AlphaFoldDB" id="A0A9W9LL80"/>
<proteinExistence type="inferred from homology"/>
<evidence type="ECO:0000256" key="2">
    <source>
        <dbReference type="ARBA" id="ARBA00022692"/>
    </source>
</evidence>
<feature type="transmembrane region" description="Helical" evidence="6">
    <location>
        <begin position="197"/>
        <end position="216"/>
    </location>
</feature>
<evidence type="ECO:0000256" key="3">
    <source>
        <dbReference type="ARBA" id="ARBA00022989"/>
    </source>
</evidence>
<dbReference type="Pfam" id="PF20684">
    <property type="entry name" value="Fung_rhodopsin"/>
    <property type="match status" value="1"/>
</dbReference>
<comment type="caution">
    <text evidence="8">The sequence shown here is derived from an EMBL/GenBank/DDBJ whole genome shotgun (WGS) entry which is preliminary data.</text>
</comment>
<comment type="subcellular location">
    <subcellularLocation>
        <location evidence="1">Membrane</location>
        <topology evidence="1">Multi-pass membrane protein</topology>
    </subcellularLocation>
</comment>
<feature type="transmembrane region" description="Helical" evidence="6">
    <location>
        <begin position="166"/>
        <end position="185"/>
    </location>
</feature>
<evidence type="ECO:0000256" key="4">
    <source>
        <dbReference type="ARBA" id="ARBA00023136"/>
    </source>
</evidence>
<feature type="transmembrane region" description="Helical" evidence="6">
    <location>
        <begin position="78"/>
        <end position="101"/>
    </location>
</feature>
<protein>
    <recommendedName>
        <fullName evidence="7">Rhodopsin domain-containing protein</fullName>
    </recommendedName>
</protein>
<evidence type="ECO:0000259" key="7">
    <source>
        <dbReference type="Pfam" id="PF20684"/>
    </source>
</evidence>
<sequence>MHALIVSTTFTCLAGVVVAIRLLTRLVITKTPGYDDLLIVLALISSFIFFALVLIERHYGLGISKEYLSHETIQKQMLYLWLSVPFYNLALILAKLSVLVLYTRIFNNRKFLIMAYCLMGFLAVAGLWMVLSGFVFCVPIHAFWSLDREYFGQHCLRMGPVWFTNAGIHIATDIIILLFPIPLFAKLQLPRRQKVGIMLVFGLGIVVIGTSSARLYELEVMVNGHDITRTNSYTAIWSSLEANVSIICACLPPMQPLFSRIFSFFFRPRPLYASPGSKRRSTTTFLTETRKGSTFEHGISAEHGPFFNESLFDGPGGYSASISKVSTNEDGHEDEEGIRVVRELRMVSDPRLSSLPISPARTRDWDIEMNEGAVGGAGKNDVDSRIEWDLGNFEFPDYKERMNCPL</sequence>